<evidence type="ECO:0000313" key="4">
    <source>
        <dbReference type="Proteomes" id="UP001497497"/>
    </source>
</evidence>
<dbReference type="Proteomes" id="UP001497497">
    <property type="component" value="Unassembled WGS sequence"/>
</dbReference>
<keyword evidence="1" id="KW-0812">Transmembrane</keyword>
<dbReference type="PANTHER" id="PTHR12047:SF2">
    <property type="entry name" value="FANCONI ANEMIA GROUP A PROTEIN"/>
    <property type="match status" value="1"/>
</dbReference>
<dbReference type="Pfam" id="PF15865">
    <property type="entry name" value="Fanconi_A_N"/>
    <property type="match status" value="1"/>
</dbReference>
<dbReference type="AlphaFoldDB" id="A0AAV2HB70"/>
<keyword evidence="4" id="KW-1185">Reference proteome</keyword>
<sequence>QENTTEETLRKFSSHALLHILSYKRDTSFSEILTSKTDWKTVPTFGVLRTLFTQLFSSLNCKEVPDILIRSLDNQEVNSSSTLIFMSVMYIAFLDAAGFIKGLEVI</sequence>
<organism evidence="3 4">
    <name type="scientific">Lymnaea stagnalis</name>
    <name type="common">Great pond snail</name>
    <name type="synonym">Helix stagnalis</name>
    <dbReference type="NCBI Taxonomy" id="6523"/>
    <lineage>
        <taxon>Eukaryota</taxon>
        <taxon>Metazoa</taxon>
        <taxon>Spiralia</taxon>
        <taxon>Lophotrochozoa</taxon>
        <taxon>Mollusca</taxon>
        <taxon>Gastropoda</taxon>
        <taxon>Heterobranchia</taxon>
        <taxon>Euthyneura</taxon>
        <taxon>Panpulmonata</taxon>
        <taxon>Hygrophila</taxon>
        <taxon>Lymnaeoidea</taxon>
        <taxon>Lymnaeidae</taxon>
        <taxon>Lymnaea</taxon>
    </lineage>
</organism>
<name>A0AAV2HB70_LYMST</name>
<proteinExistence type="predicted"/>
<accession>A0AAV2HB70</accession>
<dbReference type="InterPro" id="IPR031729">
    <property type="entry name" value="Fanconi_A_N"/>
</dbReference>
<dbReference type="GO" id="GO:0036297">
    <property type="term" value="P:interstrand cross-link repair"/>
    <property type="evidence" value="ECO:0007669"/>
    <property type="project" value="InterPro"/>
</dbReference>
<reference evidence="3 4" key="1">
    <citation type="submission" date="2024-04" db="EMBL/GenBank/DDBJ databases">
        <authorList>
            <consortium name="Genoscope - CEA"/>
            <person name="William W."/>
        </authorList>
    </citation>
    <scope>NUCLEOTIDE SEQUENCE [LARGE SCALE GENOMIC DNA]</scope>
</reference>
<feature type="non-terminal residue" evidence="3">
    <location>
        <position position="1"/>
    </location>
</feature>
<evidence type="ECO:0000256" key="1">
    <source>
        <dbReference type="SAM" id="Phobius"/>
    </source>
</evidence>
<comment type="caution">
    <text evidence="3">The sequence shown here is derived from an EMBL/GenBank/DDBJ whole genome shotgun (WGS) entry which is preliminary data.</text>
</comment>
<feature type="domain" description="Fanconi anaemia group A protein N-terminal" evidence="2">
    <location>
        <begin position="5"/>
        <end position="102"/>
    </location>
</feature>
<feature type="transmembrane region" description="Helical" evidence="1">
    <location>
        <begin position="82"/>
        <end position="100"/>
    </location>
</feature>
<dbReference type="EMBL" id="CAXITT010000073">
    <property type="protein sequence ID" value="CAL1530653.1"/>
    <property type="molecule type" value="Genomic_DNA"/>
</dbReference>
<dbReference type="GO" id="GO:0043240">
    <property type="term" value="C:Fanconi anaemia nuclear complex"/>
    <property type="evidence" value="ECO:0007669"/>
    <property type="project" value="InterPro"/>
</dbReference>
<keyword evidence="1" id="KW-0472">Membrane</keyword>
<evidence type="ECO:0000259" key="2">
    <source>
        <dbReference type="Pfam" id="PF15865"/>
    </source>
</evidence>
<protein>
    <recommendedName>
        <fullName evidence="2">Fanconi anaemia group A protein N-terminal domain-containing protein</fullName>
    </recommendedName>
</protein>
<dbReference type="PANTHER" id="PTHR12047">
    <property type="entry name" value="FANCONI ANEMIA GROUP A PROTEIN"/>
    <property type="match status" value="1"/>
</dbReference>
<keyword evidence="1" id="KW-1133">Transmembrane helix</keyword>
<gene>
    <name evidence="3" type="ORF">GSLYS_00004778001</name>
</gene>
<dbReference type="InterPro" id="IPR003516">
    <property type="entry name" value="FANCA"/>
</dbReference>
<evidence type="ECO:0000313" key="3">
    <source>
        <dbReference type="EMBL" id="CAL1530653.1"/>
    </source>
</evidence>